<organism evidence="7 8">
    <name type="scientific">Phasianus colchicus</name>
    <name type="common">Common pheasant</name>
    <dbReference type="NCBI Taxonomy" id="9054"/>
    <lineage>
        <taxon>Eukaryota</taxon>
        <taxon>Metazoa</taxon>
        <taxon>Chordata</taxon>
        <taxon>Craniata</taxon>
        <taxon>Vertebrata</taxon>
        <taxon>Euteleostomi</taxon>
        <taxon>Archelosauria</taxon>
        <taxon>Archosauria</taxon>
        <taxon>Dinosauria</taxon>
        <taxon>Saurischia</taxon>
        <taxon>Theropoda</taxon>
        <taxon>Coelurosauria</taxon>
        <taxon>Aves</taxon>
        <taxon>Neognathae</taxon>
        <taxon>Galloanserae</taxon>
        <taxon>Galliformes</taxon>
        <taxon>Phasianidae</taxon>
        <taxon>Phasianinae</taxon>
        <taxon>Phasianus</taxon>
    </lineage>
</organism>
<dbReference type="InterPro" id="IPR036388">
    <property type="entry name" value="WH-like_DNA-bd_sf"/>
</dbReference>
<dbReference type="InterPro" id="IPR000232">
    <property type="entry name" value="HSF_DNA-bd"/>
</dbReference>
<dbReference type="Pfam" id="PF00447">
    <property type="entry name" value="HSF_DNA-bind"/>
    <property type="match status" value="1"/>
</dbReference>
<feature type="compositionally biased region" description="Low complexity" evidence="5">
    <location>
        <begin position="298"/>
        <end position="320"/>
    </location>
</feature>
<accession>A0A669PN94</accession>
<dbReference type="SUPFAM" id="SSF46785">
    <property type="entry name" value="Winged helix' DNA-binding domain"/>
    <property type="match status" value="1"/>
</dbReference>
<evidence type="ECO:0000256" key="4">
    <source>
        <dbReference type="ARBA" id="ARBA00023242"/>
    </source>
</evidence>
<evidence type="ECO:0000256" key="3">
    <source>
        <dbReference type="ARBA" id="ARBA00023125"/>
    </source>
</evidence>
<feature type="domain" description="HSF-type DNA-binding" evidence="6">
    <location>
        <begin position="153"/>
        <end position="265"/>
    </location>
</feature>
<dbReference type="AlphaFoldDB" id="A0A669PN94"/>
<evidence type="ECO:0000256" key="1">
    <source>
        <dbReference type="ARBA" id="ARBA00004123"/>
    </source>
</evidence>
<proteinExistence type="inferred from homology"/>
<sequence>MPPPHFPSKQSPVCDVTVMQHGHHHDVCDHPNPLPTPHTTGATALHSAAGRTTLVGWGDAADRNFCQGEQLIIKMETSSSETPGVPVPNADLADSASPVPQRRGKRTARDAALGPTREGNTAQGSQEESRVKRQRLNLSTKGSCKAHDSSCFFLRKLRNTVESDCFQSIWWGDDENSIVIEETLFKTEVLGRTGPLHNLNIGCMKAFVHQLHLHGFFIVDSDLPTSASWAKFPAAGAASVCSEVLCYYNPNFKREYPHLLRWFKRSGGVRRRASAAFPAELDFEEGPVSSPPNRRRGPAAAAGSERAGSNQDAAPAASAAPPSPEPNDPSPSRLGPDSRPGGDGVGHQHSLCYRR</sequence>
<dbReference type="Gene3D" id="1.10.10.10">
    <property type="entry name" value="Winged helix-like DNA-binding domain superfamily/Winged helix DNA-binding domain"/>
    <property type="match status" value="1"/>
</dbReference>
<comment type="similarity">
    <text evidence="2">Belongs to the HSF family.</text>
</comment>
<reference evidence="7" key="1">
    <citation type="submission" date="2025-08" db="UniProtKB">
        <authorList>
            <consortium name="Ensembl"/>
        </authorList>
    </citation>
    <scope>IDENTIFICATION</scope>
</reference>
<dbReference type="InterPro" id="IPR036390">
    <property type="entry name" value="WH_DNA-bd_sf"/>
</dbReference>
<protein>
    <recommendedName>
        <fullName evidence="6">HSF-type DNA-binding domain-containing protein</fullName>
    </recommendedName>
</protein>
<evidence type="ECO:0000313" key="7">
    <source>
        <dbReference type="Ensembl" id="ENSPCLP00000007813.1"/>
    </source>
</evidence>
<keyword evidence="3" id="KW-0238">DNA-binding</keyword>
<dbReference type="GO" id="GO:0005634">
    <property type="term" value="C:nucleus"/>
    <property type="evidence" value="ECO:0007669"/>
    <property type="project" value="UniProtKB-SubCell"/>
</dbReference>
<dbReference type="Ensembl" id="ENSPCLT00000010741.1">
    <property type="protein sequence ID" value="ENSPCLP00000007813.1"/>
    <property type="gene ID" value="ENSPCLG00000006539.1"/>
</dbReference>
<evidence type="ECO:0000259" key="6">
    <source>
        <dbReference type="Pfam" id="PF00447"/>
    </source>
</evidence>
<reference evidence="7" key="2">
    <citation type="submission" date="2025-09" db="UniProtKB">
        <authorList>
            <consortium name="Ensembl"/>
        </authorList>
    </citation>
    <scope>IDENTIFICATION</scope>
</reference>
<evidence type="ECO:0000256" key="2">
    <source>
        <dbReference type="ARBA" id="ARBA00006403"/>
    </source>
</evidence>
<dbReference type="GO" id="GO:0043565">
    <property type="term" value="F:sequence-specific DNA binding"/>
    <property type="evidence" value="ECO:0007669"/>
    <property type="project" value="InterPro"/>
</dbReference>
<keyword evidence="8" id="KW-1185">Reference proteome</keyword>
<dbReference type="OMA" id="SASWAKF"/>
<evidence type="ECO:0000313" key="8">
    <source>
        <dbReference type="Proteomes" id="UP000472261"/>
    </source>
</evidence>
<name>A0A669PN94_PHACC</name>
<evidence type="ECO:0000256" key="5">
    <source>
        <dbReference type="SAM" id="MobiDB-lite"/>
    </source>
</evidence>
<comment type="subcellular location">
    <subcellularLocation>
        <location evidence="1">Nucleus</location>
    </subcellularLocation>
</comment>
<keyword evidence="4" id="KW-0539">Nucleus</keyword>
<feature type="region of interest" description="Disordered" evidence="5">
    <location>
        <begin position="283"/>
        <end position="355"/>
    </location>
</feature>
<feature type="region of interest" description="Disordered" evidence="5">
    <location>
        <begin position="77"/>
        <end position="137"/>
    </location>
</feature>
<dbReference type="Proteomes" id="UP000472261">
    <property type="component" value="Unplaced"/>
</dbReference>
<dbReference type="GO" id="GO:0003700">
    <property type="term" value="F:DNA-binding transcription factor activity"/>
    <property type="evidence" value="ECO:0007669"/>
    <property type="project" value="InterPro"/>
</dbReference>